<dbReference type="STRING" id="578458.D8PVL9"/>
<dbReference type="OrthoDB" id="10262413at2759"/>
<dbReference type="Proteomes" id="UP000007431">
    <property type="component" value="Unassembled WGS sequence"/>
</dbReference>
<dbReference type="InterPro" id="IPR051783">
    <property type="entry name" value="NAD(P)-dependent_oxidoreduct"/>
</dbReference>
<dbReference type="GO" id="GO:0005737">
    <property type="term" value="C:cytoplasm"/>
    <property type="evidence" value="ECO:0007669"/>
    <property type="project" value="TreeGrafter"/>
</dbReference>
<dbReference type="OMA" id="PSTFIHT"/>
<feature type="domain" description="NAD(P)-binding" evidence="1">
    <location>
        <begin position="17"/>
        <end position="98"/>
    </location>
</feature>
<evidence type="ECO:0000259" key="1">
    <source>
        <dbReference type="Pfam" id="PF13460"/>
    </source>
</evidence>
<dbReference type="Gene3D" id="3.40.50.720">
    <property type="entry name" value="NAD(P)-binding Rossmann-like Domain"/>
    <property type="match status" value="1"/>
</dbReference>
<dbReference type="Pfam" id="PF13460">
    <property type="entry name" value="NAD_binding_10"/>
    <property type="match status" value="1"/>
</dbReference>
<sequence>MSTKTTIHINGVTELQGYIGGTVLARLLEHPKATSFRITALLRDPVKAEKLKSFGVEPIVGSLDDVEVIEKAASDADIVIATADCDHQPSCHAILRGLKKRFEATGKRSAFINTSGTGALSDNAQGMFASDVIYDDANPTQLEALPLTNMHRAVDTAIIAVDAAGYISSYLVLPSTIWGWADHALVRAGIANHRSLQMPIVISASLLRGHPGVWGKGASVWPCVEIGELGELYVLLLDAVLEDPSKVPHGKEGYFFGAADEFTWYEASRVVGEAMVKLGKAKDAEPTSFTKEEIEKYLSGYDLSSNARCKATHSCALGWQPKKMKADFLASLHREVEGCIEKPFPLKSRVL</sequence>
<reference evidence="2 3" key="1">
    <citation type="journal article" date="2010" name="Nat. Biotechnol.">
        <title>Genome sequence of the model mushroom Schizophyllum commune.</title>
        <authorList>
            <person name="Ohm R.A."/>
            <person name="de Jong J.F."/>
            <person name="Lugones L.G."/>
            <person name="Aerts A."/>
            <person name="Kothe E."/>
            <person name="Stajich J.E."/>
            <person name="de Vries R.P."/>
            <person name="Record E."/>
            <person name="Levasseur A."/>
            <person name="Baker S.E."/>
            <person name="Bartholomew K.A."/>
            <person name="Coutinho P.M."/>
            <person name="Erdmann S."/>
            <person name="Fowler T.J."/>
            <person name="Gathman A.C."/>
            <person name="Lombard V."/>
            <person name="Henrissat B."/>
            <person name="Knabe N."/>
            <person name="Kuees U."/>
            <person name="Lilly W.W."/>
            <person name="Lindquist E."/>
            <person name="Lucas S."/>
            <person name="Magnuson J.K."/>
            <person name="Piumi F."/>
            <person name="Raudaskoski M."/>
            <person name="Salamov A."/>
            <person name="Schmutz J."/>
            <person name="Schwarze F.W.M.R."/>
            <person name="vanKuyk P.A."/>
            <person name="Horton J.S."/>
            <person name="Grigoriev I.V."/>
            <person name="Woesten H.A.B."/>
        </authorList>
    </citation>
    <scope>NUCLEOTIDE SEQUENCE [LARGE SCALE GENOMIC DNA]</scope>
    <source>
        <strain evidence="3">H4-8 / FGSC 9210</strain>
    </source>
</reference>
<dbReference type="InParanoid" id="D8PVL9"/>
<proteinExistence type="predicted"/>
<dbReference type="eggNOG" id="KOG1502">
    <property type="taxonomic scope" value="Eukaryota"/>
</dbReference>
<evidence type="ECO:0000313" key="3">
    <source>
        <dbReference type="Proteomes" id="UP000007431"/>
    </source>
</evidence>
<gene>
    <name evidence="2" type="ORF">SCHCODRAFT_232305</name>
</gene>
<dbReference type="InterPro" id="IPR016040">
    <property type="entry name" value="NAD(P)-bd_dom"/>
</dbReference>
<dbReference type="SUPFAM" id="SSF51735">
    <property type="entry name" value="NAD(P)-binding Rossmann-fold domains"/>
    <property type="match status" value="1"/>
</dbReference>
<name>D8PVL9_SCHCM</name>
<accession>D8PVL9</accession>
<dbReference type="InterPro" id="IPR036291">
    <property type="entry name" value="NAD(P)-bd_dom_sf"/>
</dbReference>
<dbReference type="GeneID" id="9587510"/>
<dbReference type="VEuPathDB" id="FungiDB:SCHCODRAFT_02695538"/>
<dbReference type="EMBL" id="GL377303">
    <property type="protein sequence ID" value="EFJ00882.1"/>
    <property type="molecule type" value="Genomic_DNA"/>
</dbReference>
<protein>
    <recommendedName>
        <fullName evidence="1">NAD(P)-binding domain-containing protein</fullName>
    </recommendedName>
</protein>
<dbReference type="KEGG" id="scm:SCHCO_02607558"/>
<keyword evidence="3" id="KW-1185">Reference proteome</keyword>
<dbReference type="PANTHER" id="PTHR48079:SF6">
    <property type="entry name" value="NAD(P)-BINDING DOMAIN-CONTAINING PROTEIN-RELATED"/>
    <property type="match status" value="1"/>
</dbReference>
<dbReference type="FunCoup" id="D8PVL9">
    <property type="interactions" value="18"/>
</dbReference>
<dbReference type="PANTHER" id="PTHR48079">
    <property type="entry name" value="PROTEIN YEEZ"/>
    <property type="match status" value="1"/>
</dbReference>
<organism evidence="3">
    <name type="scientific">Schizophyllum commune (strain H4-8 / FGSC 9210)</name>
    <name type="common">Split gill fungus</name>
    <dbReference type="NCBI Taxonomy" id="578458"/>
    <lineage>
        <taxon>Eukaryota</taxon>
        <taxon>Fungi</taxon>
        <taxon>Dikarya</taxon>
        <taxon>Basidiomycota</taxon>
        <taxon>Agaricomycotina</taxon>
        <taxon>Agaricomycetes</taxon>
        <taxon>Agaricomycetidae</taxon>
        <taxon>Agaricales</taxon>
        <taxon>Schizophyllaceae</taxon>
        <taxon>Schizophyllum</taxon>
    </lineage>
</organism>
<evidence type="ECO:0000313" key="2">
    <source>
        <dbReference type="EMBL" id="EFJ00882.1"/>
    </source>
</evidence>
<dbReference type="HOGENOM" id="CLU_007383_12_1_1"/>
<dbReference type="AlphaFoldDB" id="D8PVL9"/>
<dbReference type="GO" id="GO:0004029">
    <property type="term" value="F:aldehyde dehydrogenase (NAD+) activity"/>
    <property type="evidence" value="ECO:0007669"/>
    <property type="project" value="TreeGrafter"/>
</dbReference>